<dbReference type="Proteomes" id="UP000504636">
    <property type="component" value="Unplaced"/>
</dbReference>
<reference evidence="4" key="2">
    <citation type="submission" date="2020-04" db="EMBL/GenBank/DDBJ databases">
        <authorList>
            <consortium name="NCBI Genome Project"/>
        </authorList>
    </citation>
    <scope>NUCLEOTIDE SEQUENCE</scope>
    <source>
        <strain evidence="4">CBS 304.34</strain>
    </source>
</reference>
<accession>A0A6A6YEY4</accession>
<evidence type="ECO:0000259" key="1">
    <source>
        <dbReference type="Pfam" id="PF06985"/>
    </source>
</evidence>
<evidence type="ECO:0000313" key="2">
    <source>
        <dbReference type="EMBL" id="KAF2807093.1"/>
    </source>
</evidence>
<name>A0A6A6YEY4_9PEZI</name>
<proteinExistence type="predicted"/>
<dbReference type="AlphaFoldDB" id="A0A6A6YEY4"/>
<dbReference type="PANTHER" id="PTHR33112">
    <property type="entry name" value="DOMAIN PROTEIN, PUTATIVE-RELATED"/>
    <property type="match status" value="1"/>
</dbReference>
<dbReference type="RefSeq" id="XP_033574057.1">
    <property type="nucleotide sequence ID" value="XM_033723717.1"/>
</dbReference>
<dbReference type="GeneID" id="54464610"/>
<dbReference type="PANTHER" id="PTHR33112:SF8">
    <property type="entry name" value="HETEROKARYON INCOMPATIBILITY DOMAIN-CONTAINING PROTEIN"/>
    <property type="match status" value="1"/>
</dbReference>
<sequence>MGVTPRTFNEYCSSCREFLLRQPKARPRIRIADEHVFPYAHHTSLAELRNCASEPLQPCRICGLILHEMGDPASQSGNDPRSVHIKLEESSAYRADGAEDGHRELLMHVGLKRLEHHLVDTVVILSLLTFNADYALLENLGPSTSSPESFSLAKTWLQRCLQGHDTCRRSTSVVKGLLPTRLIEVSDPRKARLCISSSLDQTPLYLTLSHSWGKKPFTTLTTANLDQMQTSIPFETLPQNFQDAILITFELGYRYIWIDSLCILQDSATDWATEASLMAQVYQNSTLTISASAASHAFDGCFRDRTRRHISLPSSPFPQLPTRRLVIANANPNSQRFVARESPLRRRGWVLQEEILSPRLLHFTHDGLFWECETHSATELAPAGLDPIPLLDKRSVSHAFSASLGFGDAGAPTPWSAAHPWHLTWANIVRDFSERSLTYAADKLVALSGVARVVQTHLGGDEYLAGLWRGDLLVGLCWSAAQTPQEHHARPEAYRAPSWSWAAVDGAVTMRRFHLAPRDVITPFADLVDAGVELAADDAALGQVTGGFVKLDGVVLSASVVNGNVQLDDAEPDWLRFRWTRCGQSLCLDVPRVERDGVSLAAVFLVPVVARVNRERTGVVFTTEICLLMLEEVNLGVSDRRAERTFRRVGMVSVFDLGLPPDPFWLELFPRKEIVLV</sequence>
<evidence type="ECO:0000313" key="3">
    <source>
        <dbReference type="Proteomes" id="UP000504636"/>
    </source>
</evidence>
<dbReference type="OrthoDB" id="5362512at2759"/>
<gene>
    <name evidence="2 4" type="ORF">BDZ99DRAFT_500387</name>
</gene>
<reference evidence="4" key="3">
    <citation type="submission" date="2025-04" db="UniProtKB">
        <authorList>
            <consortium name="RefSeq"/>
        </authorList>
    </citation>
    <scope>IDENTIFICATION</scope>
    <source>
        <strain evidence="4">CBS 304.34</strain>
    </source>
</reference>
<evidence type="ECO:0000313" key="4">
    <source>
        <dbReference type="RefSeq" id="XP_033574057.1"/>
    </source>
</evidence>
<feature type="domain" description="Heterokaryon incompatibility" evidence="1">
    <location>
        <begin position="205"/>
        <end position="353"/>
    </location>
</feature>
<protein>
    <submittedName>
        <fullName evidence="2 4">HET-domain-containing protein</fullName>
    </submittedName>
</protein>
<dbReference type="EMBL" id="MU003705">
    <property type="protein sequence ID" value="KAF2807093.1"/>
    <property type="molecule type" value="Genomic_DNA"/>
</dbReference>
<organism evidence="2">
    <name type="scientific">Mytilinidion resinicola</name>
    <dbReference type="NCBI Taxonomy" id="574789"/>
    <lineage>
        <taxon>Eukaryota</taxon>
        <taxon>Fungi</taxon>
        <taxon>Dikarya</taxon>
        <taxon>Ascomycota</taxon>
        <taxon>Pezizomycotina</taxon>
        <taxon>Dothideomycetes</taxon>
        <taxon>Pleosporomycetidae</taxon>
        <taxon>Mytilinidiales</taxon>
        <taxon>Mytilinidiaceae</taxon>
        <taxon>Mytilinidion</taxon>
    </lineage>
</organism>
<reference evidence="2 4" key="1">
    <citation type="journal article" date="2020" name="Stud. Mycol.">
        <title>101 Dothideomycetes genomes: a test case for predicting lifestyles and emergence of pathogens.</title>
        <authorList>
            <person name="Haridas S."/>
            <person name="Albert R."/>
            <person name="Binder M."/>
            <person name="Bloem J."/>
            <person name="Labutti K."/>
            <person name="Salamov A."/>
            <person name="Andreopoulos B."/>
            <person name="Baker S."/>
            <person name="Barry K."/>
            <person name="Bills G."/>
            <person name="Bluhm B."/>
            <person name="Cannon C."/>
            <person name="Castanera R."/>
            <person name="Culley D."/>
            <person name="Daum C."/>
            <person name="Ezra D."/>
            <person name="Gonzalez J."/>
            <person name="Henrissat B."/>
            <person name="Kuo A."/>
            <person name="Liang C."/>
            <person name="Lipzen A."/>
            <person name="Lutzoni F."/>
            <person name="Magnuson J."/>
            <person name="Mondo S."/>
            <person name="Nolan M."/>
            <person name="Ohm R."/>
            <person name="Pangilinan J."/>
            <person name="Park H.-J."/>
            <person name="Ramirez L."/>
            <person name="Alfaro M."/>
            <person name="Sun H."/>
            <person name="Tritt A."/>
            <person name="Yoshinaga Y."/>
            <person name="Zwiers L.-H."/>
            <person name="Turgeon B."/>
            <person name="Goodwin S."/>
            <person name="Spatafora J."/>
            <person name="Crous P."/>
            <person name="Grigoriev I."/>
        </authorList>
    </citation>
    <scope>NUCLEOTIDE SEQUENCE</scope>
    <source>
        <strain evidence="2 4">CBS 304.34</strain>
    </source>
</reference>
<keyword evidence="3" id="KW-1185">Reference proteome</keyword>
<dbReference type="InterPro" id="IPR010730">
    <property type="entry name" value="HET"/>
</dbReference>
<dbReference type="Pfam" id="PF06985">
    <property type="entry name" value="HET"/>
    <property type="match status" value="1"/>
</dbReference>